<dbReference type="VEuPathDB" id="CryptoDB:Vbra_20723"/>
<keyword evidence="9 10" id="KW-0472">Membrane</keyword>
<dbReference type="SUPFAM" id="SSF56059">
    <property type="entry name" value="Glutathione synthetase ATP-binding domain-like"/>
    <property type="match status" value="1"/>
</dbReference>
<dbReference type="GO" id="GO:0055085">
    <property type="term" value="P:transmembrane transport"/>
    <property type="evidence" value="ECO:0007669"/>
    <property type="project" value="InterPro"/>
</dbReference>
<feature type="compositionally biased region" description="Polar residues" evidence="11">
    <location>
        <begin position="614"/>
        <end position="624"/>
    </location>
</feature>
<feature type="compositionally biased region" description="Low complexity" evidence="11">
    <location>
        <begin position="299"/>
        <end position="309"/>
    </location>
</feature>
<dbReference type="InterPro" id="IPR023395">
    <property type="entry name" value="MCP_dom_sf"/>
</dbReference>
<evidence type="ECO:0000256" key="2">
    <source>
        <dbReference type="ARBA" id="ARBA00006375"/>
    </source>
</evidence>
<feature type="compositionally biased region" description="Basic and acidic residues" evidence="11">
    <location>
        <begin position="578"/>
        <end position="590"/>
    </location>
</feature>
<dbReference type="EMBL" id="CDMY01000286">
    <property type="protein sequence ID" value="CEL99671.1"/>
    <property type="molecule type" value="Genomic_DNA"/>
</dbReference>
<evidence type="ECO:0000256" key="1">
    <source>
        <dbReference type="ARBA" id="ARBA00004448"/>
    </source>
</evidence>
<feature type="region of interest" description="Disordered" evidence="11">
    <location>
        <begin position="665"/>
        <end position="738"/>
    </location>
</feature>
<feature type="repeat" description="Solcar" evidence="10">
    <location>
        <begin position="749"/>
        <end position="845"/>
    </location>
</feature>
<dbReference type="GO" id="GO:0005743">
    <property type="term" value="C:mitochondrial inner membrane"/>
    <property type="evidence" value="ECO:0007669"/>
    <property type="project" value="UniProtKB-SubCell"/>
</dbReference>
<feature type="region of interest" description="Disordered" evidence="11">
    <location>
        <begin position="287"/>
        <end position="323"/>
    </location>
</feature>
<organism evidence="12 13">
    <name type="scientific">Vitrella brassicaformis (strain CCMP3155)</name>
    <dbReference type="NCBI Taxonomy" id="1169540"/>
    <lineage>
        <taxon>Eukaryota</taxon>
        <taxon>Sar</taxon>
        <taxon>Alveolata</taxon>
        <taxon>Colpodellida</taxon>
        <taxon>Vitrellaceae</taxon>
        <taxon>Vitrella</taxon>
    </lineage>
</organism>
<feature type="compositionally biased region" description="Low complexity" evidence="11">
    <location>
        <begin position="541"/>
        <end position="576"/>
    </location>
</feature>
<dbReference type="PRINTS" id="PR00784">
    <property type="entry name" value="MTUNCOUPLING"/>
</dbReference>
<feature type="repeat" description="Solcar" evidence="10">
    <location>
        <begin position="857"/>
        <end position="948"/>
    </location>
</feature>
<dbReference type="InterPro" id="IPR050391">
    <property type="entry name" value="Mito_Metabolite_Transporter"/>
</dbReference>
<keyword evidence="6" id="KW-0999">Mitochondrion inner membrane</keyword>
<feature type="repeat" description="Solcar" evidence="10">
    <location>
        <begin position="957"/>
        <end position="1048"/>
    </location>
</feature>
<dbReference type="InParanoid" id="A0A0G4EQD3"/>
<sequence length="1066" mass="111816">MALTMASAALPAGGSSDASAQTPKIYVIHENEEWLYPLRESFRELNQPFVDWNLAHTLPQSLGGHPNSKRLIATREESVLNGGSASSSSASSSSESILNVIDFTQPPPEGVFYNRMSASSHTRGHRYSCEYCGVLLEWLESYNRTVINGSRALALEINKANQITLFHSVGIPSPKTIIVPVDNLAVGKASQADERRTIREYFVGSDFPLYSPFVLKHNRSGSGLGVRLFGSVFELEDYLASPTYEPPIDGILLVQEYVAVSHITRLEFIDNKLLYCLKINVDLQQTADTSSPSAPPVPAAAAPSPLSQPITASSNTQGGDCDDAIVMATEGDDASGKIAHSSTKDTWGGSAGGAENKGLVFAGFCPATHLSHAQLRPCDNTQDAQVDDLNASSTQESKAHDQHFTILNDTSNADEFAYWASHPFIGKIQQMLRAKNIGTCAMEFVRDPTDPSRPPLLIDVNVNTNYNQSAESRADLGFEEKGMGALALFLQRKLNEQTSAPTLPAAPAAAAAAPLPSLPFIPPAAAPAPPPTASPLPPQQSGPSLPSLPAPTSQNPPASAAASAGVSSSQSPTSSGRHVYEFRNGRRPEINADGTLKAEAAEIAESTRGGSGGVTTAPQPQPATSGGGAPFSPSPAQMAAYRSFAAANPLTRLIQSFAHRHTVEPIPRSASRAETLSVERAGEMLEMRPSEKLSTGDGEGATEEAISTANAASVPSSSSGPSSSAPVLPGAAGKGGGGGGGSVKLPAGLSFVTGMMGAVVAGAVTHPVDLVKVRMQLAGQVGSSSVAGGAAAVSSSRRLGMLGTAVDVAKTEGIMSLYKGMSGNVLRQVTFVGTKFGSYDVAKKLVQTYTGNESGQLGFAEKALCGLVAGGAGAAVGNPADMVMVRMQADGQLPQHLRRNYTNAASAMYQVAREEGVVALWRGCMPTVNRAMIVTAAQMACYDQTKEEILKHTSLKDGPLVHLSSSLVAGFVASVTSNPFDVAKTRLMQMQADPTTGQYPYRGTVDCLAKTVSGEGVGALYKGLGPTIARQVPLNMLRFMCVEQLRKLFTKLYQPRPPPQQPAAAE</sequence>
<evidence type="ECO:0000256" key="10">
    <source>
        <dbReference type="PROSITE-ProRule" id="PRU00282"/>
    </source>
</evidence>
<reference evidence="12 13" key="1">
    <citation type="submission" date="2014-11" db="EMBL/GenBank/DDBJ databases">
        <authorList>
            <person name="Zhu J."/>
            <person name="Qi W."/>
            <person name="Song R."/>
        </authorList>
    </citation>
    <scope>NUCLEOTIDE SEQUENCE [LARGE SCALE GENOMIC DNA]</scope>
</reference>
<evidence type="ECO:0000256" key="7">
    <source>
        <dbReference type="ARBA" id="ARBA00022989"/>
    </source>
</evidence>
<keyword evidence="3" id="KW-0813">Transport</keyword>
<keyword evidence="5" id="KW-0677">Repeat</keyword>
<accession>A0A0G4EQD3</accession>
<comment type="subcellular location">
    <subcellularLocation>
        <location evidence="1">Mitochondrion inner membrane</location>
        <topology evidence="1">Multi-pass membrane protein</topology>
    </subcellularLocation>
</comment>
<feature type="region of interest" description="Disordered" evidence="11">
    <location>
        <begin position="522"/>
        <end position="634"/>
    </location>
</feature>
<gene>
    <name evidence="12" type="ORF">Vbra_20723</name>
</gene>
<keyword evidence="4 10" id="KW-0812">Transmembrane</keyword>
<dbReference type="SUPFAM" id="SSF103506">
    <property type="entry name" value="Mitochondrial carrier"/>
    <property type="match status" value="1"/>
</dbReference>
<dbReference type="STRING" id="1169540.A0A0G4EQD3"/>
<evidence type="ECO:0000256" key="9">
    <source>
        <dbReference type="ARBA" id="ARBA00023136"/>
    </source>
</evidence>
<evidence type="ECO:0008006" key="14">
    <source>
        <dbReference type="Google" id="ProtNLM"/>
    </source>
</evidence>
<evidence type="ECO:0000256" key="11">
    <source>
        <dbReference type="SAM" id="MobiDB-lite"/>
    </source>
</evidence>
<dbReference type="PANTHER" id="PTHR45618">
    <property type="entry name" value="MITOCHONDRIAL DICARBOXYLATE CARRIER-RELATED"/>
    <property type="match status" value="1"/>
</dbReference>
<evidence type="ECO:0000313" key="12">
    <source>
        <dbReference type="EMBL" id="CEL99671.1"/>
    </source>
</evidence>
<evidence type="ECO:0000256" key="3">
    <source>
        <dbReference type="ARBA" id="ARBA00022448"/>
    </source>
</evidence>
<dbReference type="AlphaFoldDB" id="A0A0G4EQD3"/>
<name>A0A0G4EQD3_VITBC</name>
<dbReference type="OrthoDB" id="6703404at2759"/>
<evidence type="ECO:0000256" key="5">
    <source>
        <dbReference type="ARBA" id="ARBA00022737"/>
    </source>
</evidence>
<dbReference type="PROSITE" id="PS50920">
    <property type="entry name" value="SOLCAR"/>
    <property type="match status" value="3"/>
</dbReference>
<dbReference type="InterPro" id="IPR002067">
    <property type="entry name" value="MCP"/>
</dbReference>
<dbReference type="Proteomes" id="UP000041254">
    <property type="component" value="Unassembled WGS sequence"/>
</dbReference>
<feature type="compositionally biased region" description="Basic and acidic residues" evidence="11">
    <location>
        <begin position="680"/>
        <end position="691"/>
    </location>
</feature>
<dbReference type="Gene3D" id="1.50.40.10">
    <property type="entry name" value="Mitochondrial carrier domain"/>
    <property type="match status" value="1"/>
</dbReference>
<protein>
    <recommendedName>
        <fullName evidence="14">ATP-grasp domain-containing protein</fullName>
    </recommendedName>
</protein>
<evidence type="ECO:0000256" key="8">
    <source>
        <dbReference type="ARBA" id="ARBA00023128"/>
    </source>
</evidence>
<feature type="compositionally biased region" description="Low complexity" evidence="11">
    <location>
        <begin position="711"/>
        <end position="731"/>
    </location>
</feature>
<proteinExistence type="inferred from homology"/>
<evidence type="ECO:0000313" key="13">
    <source>
        <dbReference type="Proteomes" id="UP000041254"/>
    </source>
</evidence>
<evidence type="ECO:0000256" key="6">
    <source>
        <dbReference type="ARBA" id="ARBA00022792"/>
    </source>
</evidence>
<dbReference type="InterPro" id="IPR018108">
    <property type="entry name" value="MCP_transmembrane"/>
</dbReference>
<evidence type="ECO:0000256" key="4">
    <source>
        <dbReference type="ARBA" id="ARBA00022692"/>
    </source>
</evidence>
<keyword evidence="13" id="KW-1185">Reference proteome</keyword>
<dbReference type="Pfam" id="PF00153">
    <property type="entry name" value="Mito_carr"/>
    <property type="match status" value="3"/>
</dbReference>
<comment type="similarity">
    <text evidence="2">Belongs to the mitochondrial carrier (TC 2.A.29) family.</text>
</comment>
<dbReference type="FunFam" id="1.50.40.10:FF:000009">
    <property type="entry name" value="Mitochondrial 2-oxoglutarate/malate carrier protein"/>
    <property type="match status" value="1"/>
</dbReference>
<keyword evidence="8" id="KW-0496">Mitochondrion</keyword>
<keyword evidence="7" id="KW-1133">Transmembrane helix</keyword>
<feature type="compositionally biased region" description="Pro residues" evidence="11">
    <location>
        <begin position="522"/>
        <end position="540"/>
    </location>
</feature>